<organism evidence="5 6">
    <name type="scientific">Chelatococcus asaccharovorans</name>
    <dbReference type="NCBI Taxonomy" id="28210"/>
    <lineage>
        <taxon>Bacteria</taxon>
        <taxon>Pseudomonadati</taxon>
        <taxon>Pseudomonadota</taxon>
        <taxon>Alphaproteobacteria</taxon>
        <taxon>Hyphomicrobiales</taxon>
        <taxon>Chelatococcaceae</taxon>
        <taxon>Chelatococcus</taxon>
    </lineage>
</organism>
<dbReference type="EMBL" id="QJJK01000008">
    <property type="protein sequence ID" value="PXW56369.1"/>
    <property type="molecule type" value="Genomic_DNA"/>
</dbReference>
<dbReference type="SMART" id="SM00342">
    <property type="entry name" value="HTH_ARAC"/>
    <property type="match status" value="1"/>
</dbReference>
<reference evidence="5 6" key="1">
    <citation type="submission" date="2018-05" db="EMBL/GenBank/DDBJ databases">
        <title>Genomic Encyclopedia of Type Strains, Phase IV (KMG-IV): sequencing the most valuable type-strain genomes for metagenomic binning, comparative biology and taxonomic classification.</title>
        <authorList>
            <person name="Goeker M."/>
        </authorList>
    </citation>
    <scope>NUCLEOTIDE SEQUENCE [LARGE SCALE GENOMIC DNA]</scope>
    <source>
        <strain evidence="5 6">DSM 6462</strain>
    </source>
</reference>
<dbReference type="InterPro" id="IPR018060">
    <property type="entry name" value="HTH_AraC"/>
</dbReference>
<accession>A0A2V3U251</accession>
<dbReference type="PANTHER" id="PTHR47894">
    <property type="entry name" value="HTH-TYPE TRANSCRIPTIONAL REGULATOR GADX"/>
    <property type="match status" value="1"/>
</dbReference>
<dbReference type="Pfam" id="PF12625">
    <property type="entry name" value="Arabinose_bd"/>
    <property type="match status" value="1"/>
</dbReference>
<proteinExistence type="predicted"/>
<dbReference type="SUPFAM" id="SSF46689">
    <property type="entry name" value="Homeodomain-like"/>
    <property type="match status" value="1"/>
</dbReference>
<dbReference type="AlphaFoldDB" id="A0A2V3U251"/>
<comment type="caution">
    <text evidence="5">The sequence shown here is derived from an EMBL/GenBank/DDBJ whole genome shotgun (WGS) entry which is preliminary data.</text>
</comment>
<evidence type="ECO:0000256" key="3">
    <source>
        <dbReference type="ARBA" id="ARBA00023163"/>
    </source>
</evidence>
<gene>
    <name evidence="5" type="ORF">C7450_108119</name>
</gene>
<dbReference type="Proteomes" id="UP000248021">
    <property type="component" value="Unassembled WGS sequence"/>
</dbReference>
<dbReference type="Pfam" id="PF12833">
    <property type="entry name" value="HTH_18"/>
    <property type="match status" value="1"/>
</dbReference>
<feature type="domain" description="HTH araC/xylS-type" evidence="4">
    <location>
        <begin position="231"/>
        <end position="333"/>
    </location>
</feature>
<keyword evidence="6" id="KW-1185">Reference proteome</keyword>
<dbReference type="InterPro" id="IPR032687">
    <property type="entry name" value="AraC-type_N"/>
</dbReference>
<evidence type="ECO:0000313" key="6">
    <source>
        <dbReference type="Proteomes" id="UP000248021"/>
    </source>
</evidence>
<dbReference type="GO" id="GO:0003700">
    <property type="term" value="F:DNA-binding transcription factor activity"/>
    <property type="evidence" value="ECO:0007669"/>
    <property type="project" value="InterPro"/>
</dbReference>
<sequence length="340" mass="36655">MWDRHPVSLSLMHMLPDVAELQGVALAPLLNRAGIGQDLDANRIVARAQISTLLQELSRRAGAPTIGLDLAASADPNRLGLAGQAFFAGRTLRECLSAHQRHIPTLQGGVQIALEEWDGRAYWRHTLQDSDATHAGVLNEGVAAFVVATLRAISGAEGGNFHISLPHRARAPVRAYEDKLGVAVSFGTGAGVVVDFDAAWPDRPNLVFGGVKAPIGEAPSVAGYWQWRDDGALMAALERIISAAALAGTLSLLNAAHSLGLSPRSLQRRLAALGTSFETQVDAWRRDHARQHLEGSELAVGTIARLLGYRDPAHFIRAFRRWEGRAPLAWRRAVMARNGN</sequence>
<dbReference type="GO" id="GO:0005829">
    <property type="term" value="C:cytosol"/>
    <property type="evidence" value="ECO:0007669"/>
    <property type="project" value="TreeGrafter"/>
</dbReference>
<keyword evidence="3" id="KW-0804">Transcription</keyword>
<dbReference type="OrthoDB" id="8004517at2"/>
<dbReference type="Gene3D" id="1.10.10.60">
    <property type="entry name" value="Homeodomain-like"/>
    <property type="match status" value="1"/>
</dbReference>
<dbReference type="GO" id="GO:0000976">
    <property type="term" value="F:transcription cis-regulatory region binding"/>
    <property type="evidence" value="ECO:0007669"/>
    <property type="project" value="TreeGrafter"/>
</dbReference>
<dbReference type="InterPro" id="IPR009057">
    <property type="entry name" value="Homeodomain-like_sf"/>
</dbReference>
<keyword evidence="1" id="KW-0805">Transcription regulation</keyword>
<dbReference type="PANTHER" id="PTHR47894:SF1">
    <property type="entry name" value="HTH-TYPE TRANSCRIPTIONAL REGULATOR VQSM"/>
    <property type="match status" value="1"/>
</dbReference>
<keyword evidence="2" id="KW-0238">DNA-binding</keyword>
<name>A0A2V3U251_9HYPH</name>
<dbReference type="PROSITE" id="PS01124">
    <property type="entry name" value="HTH_ARAC_FAMILY_2"/>
    <property type="match status" value="1"/>
</dbReference>
<evidence type="ECO:0000313" key="5">
    <source>
        <dbReference type="EMBL" id="PXW56369.1"/>
    </source>
</evidence>
<evidence type="ECO:0000256" key="2">
    <source>
        <dbReference type="ARBA" id="ARBA00023125"/>
    </source>
</evidence>
<evidence type="ECO:0000256" key="1">
    <source>
        <dbReference type="ARBA" id="ARBA00023015"/>
    </source>
</evidence>
<protein>
    <submittedName>
        <fullName evidence="5">AraC family transcriptional regulator</fullName>
    </submittedName>
</protein>
<dbReference type="RefSeq" id="WP_110376122.1">
    <property type="nucleotide sequence ID" value="NZ_JAHBRY010000001.1"/>
</dbReference>
<evidence type="ECO:0000259" key="4">
    <source>
        <dbReference type="PROSITE" id="PS01124"/>
    </source>
</evidence>